<proteinExistence type="predicted"/>
<sequence>MKTFTYDGVSCDSMGIRYLTSNITVLPPLSSVTQAVPGRPGAYFYRSDQGVRQITIDISLPAASVADLRSKARALAAWLQPSIPKSLVLPDEPDKTYYAVLDGSTDLTAVAALGSGTLTFTCPDPYAYGATVTPTIDVTEVNTVANQGTAEAFPVLTITAQADLEFIAYSNGDDYILLGTPAMADGSQTKVDTNPLVMDDTCSTITGWNVYNTVEYGTEDGTMESDGNHFIASSYGSGSGWHGPSVAKSLSNTIQDFQVDVWVFNTNTGSKKDMGRVEVYLRDSNGASIGKMSLTDSWNNDANMWGQVRAGADGTGHNIISEWGDVKGTWNDFYGVLRIIRQGNKWTGHIAKYNSSTAKFYATRTTTWTDTGSSIMNPLATIQVAVAQYGTNTVTTLQVDRVQVRDLTTVSDSTTDIPYIAHAGDVIVVDHGAASVTLNGENAMNIVDPTSTFFSIPANEAVDIDFSPVDSSQMTVSMSYVERWL</sequence>
<dbReference type="InterPro" id="IPR006520">
    <property type="entry name" value="Dit_BPSPP_N"/>
</dbReference>
<evidence type="ECO:0000259" key="2">
    <source>
        <dbReference type="Pfam" id="PF22768"/>
    </source>
</evidence>
<name>A0ABY6ZK15_9BACL</name>
<reference evidence="3" key="1">
    <citation type="submission" date="2022-08" db="EMBL/GenBank/DDBJ databases">
        <title>Alicyclobacillus fastidiosus DSM 17978, complete genome.</title>
        <authorList>
            <person name="Wang Q."/>
            <person name="Cai R."/>
            <person name="Wang Z."/>
        </authorList>
    </citation>
    <scope>NUCLEOTIDE SEQUENCE</scope>
    <source>
        <strain evidence="3">DSM 17978</strain>
    </source>
</reference>
<evidence type="ECO:0000313" key="3">
    <source>
        <dbReference type="EMBL" id="WAH42832.1"/>
    </source>
</evidence>
<dbReference type="EMBL" id="CP104067">
    <property type="protein sequence ID" value="WAH42832.1"/>
    <property type="molecule type" value="Genomic_DNA"/>
</dbReference>
<protein>
    <submittedName>
        <fullName evidence="3">Phage tail family protein</fullName>
    </submittedName>
</protein>
<dbReference type="NCBIfam" id="TIGR01633">
    <property type="entry name" value="phi3626_gp14_N"/>
    <property type="match status" value="1"/>
</dbReference>
<dbReference type="InterPro" id="IPR008841">
    <property type="entry name" value="Siphovirus-type_tail_N"/>
</dbReference>
<dbReference type="InterPro" id="IPR054738">
    <property type="entry name" value="Siphovirus-type_tail_C"/>
</dbReference>
<dbReference type="Gene3D" id="2.40.30.200">
    <property type="match status" value="1"/>
</dbReference>
<keyword evidence="4" id="KW-1185">Reference proteome</keyword>
<dbReference type="Gene3D" id="2.60.120.860">
    <property type="match status" value="1"/>
</dbReference>
<feature type="domain" description="Siphovirus-type tail component C-terminal" evidence="2">
    <location>
        <begin position="408"/>
        <end position="484"/>
    </location>
</feature>
<feature type="domain" description="Siphovirus-type tail component RIFT-related" evidence="1">
    <location>
        <begin position="24"/>
        <end position="122"/>
    </location>
</feature>
<organism evidence="3 4">
    <name type="scientific">Alicyclobacillus fastidiosus</name>
    <dbReference type="NCBI Taxonomy" id="392011"/>
    <lineage>
        <taxon>Bacteria</taxon>
        <taxon>Bacillati</taxon>
        <taxon>Bacillota</taxon>
        <taxon>Bacilli</taxon>
        <taxon>Bacillales</taxon>
        <taxon>Alicyclobacillaceae</taxon>
        <taxon>Alicyclobacillus</taxon>
    </lineage>
</organism>
<accession>A0ABY6ZK15</accession>
<gene>
    <name evidence="3" type="ORF">NZD89_05225</name>
</gene>
<evidence type="ECO:0000313" key="4">
    <source>
        <dbReference type="Proteomes" id="UP001164761"/>
    </source>
</evidence>
<dbReference type="Proteomes" id="UP001164761">
    <property type="component" value="Chromosome"/>
</dbReference>
<dbReference type="Pfam" id="PF22768">
    <property type="entry name" value="SPP1_Dit"/>
    <property type="match status" value="1"/>
</dbReference>
<dbReference type="RefSeq" id="WP_268006707.1">
    <property type="nucleotide sequence ID" value="NZ_BSUT01000001.1"/>
</dbReference>
<dbReference type="Pfam" id="PF05709">
    <property type="entry name" value="Sipho_tail"/>
    <property type="match status" value="1"/>
</dbReference>
<evidence type="ECO:0000259" key="1">
    <source>
        <dbReference type="Pfam" id="PF05709"/>
    </source>
</evidence>